<dbReference type="NCBIfam" id="TIGR04057">
    <property type="entry name" value="SusC_RagA_signa"/>
    <property type="match status" value="1"/>
</dbReference>
<proteinExistence type="inferred from homology"/>
<dbReference type="InterPro" id="IPR012910">
    <property type="entry name" value="Plug_dom"/>
</dbReference>
<comment type="subcellular location">
    <subcellularLocation>
        <location evidence="1 8">Cell outer membrane</location>
        <topology evidence="1 8">Multi-pass membrane protein</topology>
    </subcellularLocation>
</comment>
<evidence type="ECO:0000256" key="10">
    <source>
        <dbReference type="SAM" id="SignalP"/>
    </source>
</evidence>
<feature type="domain" description="TonB-dependent receptor plug" evidence="12">
    <location>
        <begin position="115"/>
        <end position="221"/>
    </location>
</feature>
<evidence type="ECO:0000256" key="4">
    <source>
        <dbReference type="ARBA" id="ARBA00022692"/>
    </source>
</evidence>
<dbReference type="InterPro" id="IPR039426">
    <property type="entry name" value="TonB-dep_rcpt-like"/>
</dbReference>
<dbReference type="NCBIfam" id="TIGR04056">
    <property type="entry name" value="OMP_RagA_SusC"/>
    <property type="match status" value="1"/>
</dbReference>
<organism evidence="13 14">
    <name type="scientific">Aquipluma nitroreducens</name>
    <dbReference type="NCBI Taxonomy" id="2010828"/>
    <lineage>
        <taxon>Bacteria</taxon>
        <taxon>Pseudomonadati</taxon>
        <taxon>Bacteroidota</taxon>
        <taxon>Bacteroidia</taxon>
        <taxon>Marinilabiliales</taxon>
        <taxon>Prolixibacteraceae</taxon>
        <taxon>Aquipluma</taxon>
    </lineage>
</organism>
<feature type="chain" id="PRO_5024351668" evidence="10">
    <location>
        <begin position="22"/>
        <end position="1034"/>
    </location>
</feature>
<evidence type="ECO:0000256" key="3">
    <source>
        <dbReference type="ARBA" id="ARBA00022452"/>
    </source>
</evidence>
<keyword evidence="14" id="KW-1185">Reference proteome</keyword>
<dbReference type="InterPro" id="IPR023997">
    <property type="entry name" value="TonB-dep_OMP_SusC/RagA_CS"/>
</dbReference>
<dbReference type="InterPro" id="IPR018247">
    <property type="entry name" value="EF_Hand_1_Ca_BS"/>
</dbReference>
<evidence type="ECO:0000256" key="1">
    <source>
        <dbReference type="ARBA" id="ARBA00004571"/>
    </source>
</evidence>
<gene>
    <name evidence="13" type="ORF">AQPE_4413</name>
</gene>
<sequence>MRKLTMLFVLLLMGGMQVVLAQNTIKGKVTSVDDQGGIPGASVVVVGTNLGVITDINGMFSLSVPSTAKTLKISFVGMKSAEVQIGKQKEINVKLESEFTVIDEVVAVGYGTQKKNDLTGSVSSVKGGELAQMPMQRVDQALQGRASGVMVLNTAGAPGAETTIRVRGMNSINGGNNALIVIDGLQGGNLNSLNPNDIESLEILKDASATAIYGSMGANGVILITTKSGKKSKPTIEYSYNIGIQSIRKKLDVMGAADYAKTRNAFKATQNGSGTPDPIFSELQIQGFEKNGGTDWQDVIYRVAPIQNHQLSMGGGTDNLKYMISGGYLDQEGILINSAYKRFTLRANISADITTKLKFGLNWAGSKEAGNSPPYGGGTALSFLGQAVNIAPRWDPTTPPYDAEGNYNRHPLGYGAYDTWNPLAAAKEPVIQNNTNRNNINSYLEYEIIKGLKLKVSGGASIDNVNNKSYYNSKTWEGKPIGGKVGYGTLSAGLSTQYQNTNILTYDKNINEVHQFTLMAVAEQQYEKQEESGLVATKFTVDQTGINDLAGAEQISSKYSFVTERVINSYLGRINYSYARKYLLTVSYRADGSSVFGKNNKWGYFPSTSIAWRMSEESFIKNLNLFSNLKLRTSWGIVGNQAISPYQTIARMGSGYNYPYSGGQSTDLGFIIANAPNPDLKWESTTQLNLGLDAGMFNGRLSATVDVYSKTTKDLLLNRTLPSYTGFASVIDNVGSVENKGLELSISGDPSVGVVKWNSGFNISWNRSKVLDLGESSKLEFKTTYGGYGLKNGFMQLRVGEPFGQMYGYGYEGVWKESESAEAAAFGQLPGDPKYTDFNKDGKITASDIKVIGNSMPNFIFGWSNRFTFKNFEMTILIQGTKGNDIFNQGRIRLEGSGSDGTSTRLLDRWTPENQNTDVPAFIDEVTRRNAGLTNKIQIGSGDNGRLSRWVEDGSYVRLKNVTVAYNIPKLLLDRIGLAKVRTYVSGTNLLTLTKYTGYDPEVSAYNGNDAQIGVDLSNYPTAKTITFGIEVSF</sequence>
<dbReference type="Pfam" id="PF13715">
    <property type="entry name" value="CarbopepD_reg_2"/>
    <property type="match status" value="1"/>
</dbReference>
<keyword evidence="7 8" id="KW-0998">Cell outer membrane</keyword>
<reference evidence="13" key="1">
    <citation type="journal article" date="2020" name="Int. J. Syst. Evol. Microbiol.">
        <title>Aquipluma nitroreducens gen. nov. sp. nov., a novel facultatively anaerobic bacterium isolated from a freshwater lake.</title>
        <authorList>
            <person name="Watanabe M."/>
            <person name="Kojima H."/>
            <person name="Fukui M."/>
        </authorList>
    </citation>
    <scope>NUCLEOTIDE SEQUENCE</scope>
    <source>
        <strain evidence="13">MeG22</strain>
    </source>
</reference>
<dbReference type="InterPro" id="IPR023996">
    <property type="entry name" value="TonB-dep_OMP_SusC/RagA"/>
</dbReference>
<keyword evidence="2 8" id="KW-0813">Transport</keyword>
<dbReference type="Proteomes" id="UP001193389">
    <property type="component" value="Chromosome"/>
</dbReference>
<dbReference type="GO" id="GO:0009279">
    <property type="term" value="C:cell outer membrane"/>
    <property type="evidence" value="ECO:0007669"/>
    <property type="project" value="UniProtKB-SubCell"/>
</dbReference>
<protein>
    <submittedName>
        <fullName evidence="13">TonB family protein</fullName>
    </submittedName>
</protein>
<dbReference type="Gene3D" id="2.40.170.20">
    <property type="entry name" value="TonB-dependent receptor, beta-barrel domain"/>
    <property type="match status" value="1"/>
</dbReference>
<keyword evidence="10" id="KW-0732">Signal</keyword>
<dbReference type="Pfam" id="PF07715">
    <property type="entry name" value="Plug"/>
    <property type="match status" value="1"/>
</dbReference>
<dbReference type="Gene3D" id="2.170.130.10">
    <property type="entry name" value="TonB-dependent receptor, plug domain"/>
    <property type="match status" value="1"/>
</dbReference>
<keyword evidence="4 8" id="KW-0812">Transmembrane</keyword>
<dbReference type="InterPro" id="IPR000531">
    <property type="entry name" value="Beta-barrel_TonB"/>
</dbReference>
<dbReference type="InterPro" id="IPR008969">
    <property type="entry name" value="CarboxyPept-like_regulatory"/>
</dbReference>
<evidence type="ECO:0000256" key="9">
    <source>
        <dbReference type="RuleBase" id="RU003357"/>
    </source>
</evidence>
<dbReference type="SUPFAM" id="SSF56935">
    <property type="entry name" value="Porins"/>
    <property type="match status" value="1"/>
</dbReference>
<dbReference type="RefSeq" id="WP_318348390.1">
    <property type="nucleotide sequence ID" value="NZ_AP018694.1"/>
</dbReference>
<keyword evidence="3 8" id="KW-1134">Transmembrane beta strand</keyword>
<dbReference type="SUPFAM" id="SSF49464">
    <property type="entry name" value="Carboxypeptidase regulatory domain-like"/>
    <property type="match status" value="1"/>
</dbReference>
<evidence type="ECO:0000313" key="13">
    <source>
        <dbReference type="EMBL" id="BBE20222.1"/>
    </source>
</evidence>
<dbReference type="KEGG" id="anf:AQPE_4413"/>
<evidence type="ECO:0000256" key="2">
    <source>
        <dbReference type="ARBA" id="ARBA00022448"/>
    </source>
</evidence>
<keyword evidence="5 9" id="KW-0798">TonB box</keyword>
<evidence type="ECO:0000256" key="8">
    <source>
        <dbReference type="PROSITE-ProRule" id="PRU01360"/>
    </source>
</evidence>
<dbReference type="Pfam" id="PF00593">
    <property type="entry name" value="TonB_dep_Rec_b-barrel"/>
    <property type="match status" value="1"/>
</dbReference>
<dbReference type="EMBL" id="AP018694">
    <property type="protein sequence ID" value="BBE20222.1"/>
    <property type="molecule type" value="Genomic_DNA"/>
</dbReference>
<accession>A0A5K7SF16</accession>
<evidence type="ECO:0000256" key="5">
    <source>
        <dbReference type="ARBA" id="ARBA00023077"/>
    </source>
</evidence>
<comment type="similarity">
    <text evidence="8 9">Belongs to the TonB-dependent receptor family.</text>
</comment>
<evidence type="ECO:0000256" key="7">
    <source>
        <dbReference type="ARBA" id="ARBA00023237"/>
    </source>
</evidence>
<dbReference type="PROSITE" id="PS52016">
    <property type="entry name" value="TONB_DEPENDENT_REC_3"/>
    <property type="match status" value="1"/>
</dbReference>
<evidence type="ECO:0000259" key="11">
    <source>
        <dbReference type="Pfam" id="PF00593"/>
    </source>
</evidence>
<dbReference type="PROSITE" id="PS00018">
    <property type="entry name" value="EF_HAND_1"/>
    <property type="match status" value="1"/>
</dbReference>
<dbReference type="InterPro" id="IPR037066">
    <property type="entry name" value="Plug_dom_sf"/>
</dbReference>
<keyword evidence="6 8" id="KW-0472">Membrane</keyword>
<dbReference type="AlphaFoldDB" id="A0A5K7SF16"/>
<evidence type="ECO:0000313" key="14">
    <source>
        <dbReference type="Proteomes" id="UP001193389"/>
    </source>
</evidence>
<feature type="domain" description="TonB-dependent receptor-like beta-barrel" evidence="11">
    <location>
        <begin position="496"/>
        <end position="785"/>
    </location>
</feature>
<dbReference type="InterPro" id="IPR036942">
    <property type="entry name" value="Beta-barrel_TonB_sf"/>
</dbReference>
<evidence type="ECO:0000259" key="12">
    <source>
        <dbReference type="Pfam" id="PF07715"/>
    </source>
</evidence>
<name>A0A5K7SF16_9BACT</name>
<dbReference type="Gene3D" id="2.60.40.1120">
    <property type="entry name" value="Carboxypeptidase-like, regulatory domain"/>
    <property type="match status" value="1"/>
</dbReference>
<feature type="signal peptide" evidence="10">
    <location>
        <begin position="1"/>
        <end position="21"/>
    </location>
</feature>
<dbReference type="FunFam" id="2.170.130.10:FF:000008">
    <property type="entry name" value="SusC/RagA family TonB-linked outer membrane protein"/>
    <property type="match status" value="1"/>
</dbReference>
<evidence type="ECO:0000256" key="6">
    <source>
        <dbReference type="ARBA" id="ARBA00023136"/>
    </source>
</evidence>